<dbReference type="PANTHER" id="PTHR10422:SF18">
    <property type="entry name" value="CYTOCHROME C OXIDASE SUBUNIT 1"/>
    <property type="match status" value="1"/>
</dbReference>
<feature type="transmembrane region" description="Helical" evidence="1">
    <location>
        <begin position="84"/>
        <end position="103"/>
    </location>
</feature>
<gene>
    <name evidence="2" type="ORF">HUK82_07205</name>
</gene>
<dbReference type="EMBL" id="JABXXR010000039">
    <property type="protein sequence ID" value="NVN40350.1"/>
    <property type="molecule type" value="Genomic_DNA"/>
</dbReference>
<feature type="transmembrane region" description="Helical" evidence="1">
    <location>
        <begin position="41"/>
        <end position="64"/>
    </location>
</feature>
<keyword evidence="1" id="KW-1133">Transmembrane helix</keyword>
<organism evidence="2 3">
    <name type="scientific">Ameyamaea chiangmaiensis</name>
    <dbReference type="NCBI Taxonomy" id="442969"/>
    <lineage>
        <taxon>Bacteria</taxon>
        <taxon>Pseudomonadati</taxon>
        <taxon>Pseudomonadota</taxon>
        <taxon>Alphaproteobacteria</taxon>
        <taxon>Acetobacterales</taxon>
        <taxon>Acetobacteraceae</taxon>
        <taxon>Ameyamaea</taxon>
    </lineage>
</organism>
<dbReference type="GO" id="GO:0016020">
    <property type="term" value="C:membrane"/>
    <property type="evidence" value="ECO:0007669"/>
    <property type="project" value="InterPro"/>
</dbReference>
<evidence type="ECO:0000313" key="2">
    <source>
        <dbReference type="EMBL" id="NVN40350.1"/>
    </source>
</evidence>
<keyword evidence="1" id="KW-0472">Membrane</keyword>
<dbReference type="SUPFAM" id="SSF81442">
    <property type="entry name" value="Cytochrome c oxidase subunit I-like"/>
    <property type="match status" value="1"/>
</dbReference>
<evidence type="ECO:0000313" key="3">
    <source>
        <dbReference type="Proteomes" id="UP000585665"/>
    </source>
</evidence>
<sequence length="316" mass="32662">MAFTTHPAERRLEATSFENPVDGPTHALLARSLTDVPGQRLGWAVGLASLVLALSAGAFAGGIATGLRLFRFPGDVAMRLQLDHGVIMTCFAVLPALLSTFGAARLPRQLRGPGLAAPAVAAGGVAAMAIGFLCLAVMPARTDIAVILWSVGVTLQAASTLATVANMRSPDLRLSDVSPFVWAQVAAHGLVAMLAPMLAAGMTRALLRGADPALVVRAFEAPLNAVALIAACGIVSLVVADARRPARSETRGTGVAFAVMAAGVVVWMHGALRGHALSGVWLEEIFLMPAGVALAGLWIAGLWRAHVAPRPALFWA</sequence>
<feature type="transmembrane region" description="Helical" evidence="1">
    <location>
        <begin position="179"/>
        <end position="201"/>
    </location>
</feature>
<feature type="non-terminal residue" evidence="2">
    <location>
        <position position="316"/>
    </location>
</feature>
<dbReference type="InterPro" id="IPR000883">
    <property type="entry name" value="Cyt_C_Oxase_1"/>
</dbReference>
<keyword evidence="1" id="KW-0812">Transmembrane</keyword>
<dbReference type="Proteomes" id="UP000585665">
    <property type="component" value="Unassembled WGS sequence"/>
</dbReference>
<reference evidence="2 3" key="1">
    <citation type="submission" date="2020-06" db="EMBL/GenBank/DDBJ databases">
        <title>Description of novel acetic acid bacteria.</title>
        <authorList>
            <person name="Sombolestani A."/>
        </authorList>
    </citation>
    <scope>NUCLEOTIDE SEQUENCE [LARGE SCALE GENOMIC DNA]</scope>
    <source>
        <strain evidence="2 3">LMG 27010</strain>
    </source>
</reference>
<dbReference type="AlphaFoldDB" id="A0A850PCW5"/>
<feature type="transmembrane region" description="Helical" evidence="1">
    <location>
        <begin position="115"/>
        <end position="138"/>
    </location>
</feature>
<feature type="transmembrane region" description="Helical" evidence="1">
    <location>
        <begin position="144"/>
        <end position="167"/>
    </location>
</feature>
<dbReference type="GO" id="GO:0009060">
    <property type="term" value="P:aerobic respiration"/>
    <property type="evidence" value="ECO:0007669"/>
    <property type="project" value="InterPro"/>
</dbReference>
<protein>
    <submittedName>
        <fullName evidence="2">Uncharacterized protein</fullName>
    </submittedName>
</protein>
<name>A0A850PCW5_9PROT</name>
<dbReference type="InterPro" id="IPR036927">
    <property type="entry name" value="Cyt_c_oxase-like_su1_sf"/>
</dbReference>
<dbReference type="GO" id="GO:0022904">
    <property type="term" value="P:respiratory electron transport chain"/>
    <property type="evidence" value="ECO:0007669"/>
    <property type="project" value="TreeGrafter"/>
</dbReference>
<accession>A0A850PCW5</accession>
<evidence type="ECO:0000256" key="1">
    <source>
        <dbReference type="SAM" id="Phobius"/>
    </source>
</evidence>
<proteinExistence type="predicted"/>
<feature type="transmembrane region" description="Helical" evidence="1">
    <location>
        <begin position="221"/>
        <end position="240"/>
    </location>
</feature>
<feature type="transmembrane region" description="Helical" evidence="1">
    <location>
        <begin position="284"/>
        <end position="303"/>
    </location>
</feature>
<dbReference type="GO" id="GO:0015990">
    <property type="term" value="P:electron transport coupled proton transport"/>
    <property type="evidence" value="ECO:0007669"/>
    <property type="project" value="TreeGrafter"/>
</dbReference>
<dbReference type="GO" id="GO:0020037">
    <property type="term" value="F:heme binding"/>
    <property type="evidence" value="ECO:0007669"/>
    <property type="project" value="InterPro"/>
</dbReference>
<keyword evidence="3" id="KW-1185">Reference proteome</keyword>
<comment type="caution">
    <text evidence="2">The sequence shown here is derived from an EMBL/GenBank/DDBJ whole genome shotgun (WGS) entry which is preliminary data.</text>
</comment>
<dbReference type="Gene3D" id="1.20.210.10">
    <property type="entry name" value="Cytochrome c oxidase-like, subunit I domain"/>
    <property type="match status" value="1"/>
</dbReference>
<dbReference type="GO" id="GO:0004129">
    <property type="term" value="F:cytochrome-c oxidase activity"/>
    <property type="evidence" value="ECO:0007669"/>
    <property type="project" value="InterPro"/>
</dbReference>
<feature type="transmembrane region" description="Helical" evidence="1">
    <location>
        <begin position="252"/>
        <end position="272"/>
    </location>
</feature>
<dbReference type="PANTHER" id="PTHR10422">
    <property type="entry name" value="CYTOCHROME C OXIDASE SUBUNIT 1"/>
    <property type="match status" value="1"/>
</dbReference>